<name>A0A1V8T9S5_9PEZI</name>
<evidence type="ECO:0000313" key="3">
    <source>
        <dbReference type="Proteomes" id="UP000192596"/>
    </source>
</evidence>
<sequence length="140" mass="15433">MAPWLMVLEAYAVQALLRTPGFHRIVEKVAKNVHRVRHGLPPEEEGGTSIQQPGQSGFAQHFVDEVKAQIGRTEARQADVHASSTTDEAAERIEREDADAAWEQLKKSTEASGTSKAPKQGFLDGYMDALRTQVKAGRPR</sequence>
<gene>
    <name evidence="2" type="ORF">B0A48_06804</name>
</gene>
<dbReference type="OrthoDB" id="4138121at2759"/>
<feature type="compositionally biased region" description="Polar residues" evidence="1">
    <location>
        <begin position="48"/>
        <end position="58"/>
    </location>
</feature>
<dbReference type="EMBL" id="NAJO01000013">
    <property type="protein sequence ID" value="OQO08011.1"/>
    <property type="molecule type" value="Genomic_DNA"/>
</dbReference>
<evidence type="ECO:0000313" key="2">
    <source>
        <dbReference type="EMBL" id="OQO08011.1"/>
    </source>
</evidence>
<dbReference type="InParanoid" id="A0A1V8T9S5"/>
<evidence type="ECO:0000256" key="1">
    <source>
        <dbReference type="SAM" id="MobiDB-lite"/>
    </source>
</evidence>
<dbReference type="AlphaFoldDB" id="A0A1V8T9S5"/>
<reference evidence="3" key="1">
    <citation type="submission" date="2017-03" db="EMBL/GenBank/DDBJ databases">
        <title>Genomes of endolithic fungi from Antarctica.</title>
        <authorList>
            <person name="Coleine C."/>
            <person name="Masonjones S."/>
            <person name="Stajich J.E."/>
        </authorList>
    </citation>
    <scope>NUCLEOTIDE SEQUENCE [LARGE SCALE GENOMIC DNA]</scope>
    <source>
        <strain evidence="3">CCFEE 5527</strain>
    </source>
</reference>
<accession>A0A1V8T9S5</accession>
<organism evidence="2 3">
    <name type="scientific">Cryoendolithus antarcticus</name>
    <dbReference type="NCBI Taxonomy" id="1507870"/>
    <lineage>
        <taxon>Eukaryota</taxon>
        <taxon>Fungi</taxon>
        <taxon>Dikarya</taxon>
        <taxon>Ascomycota</taxon>
        <taxon>Pezizomycotina</taxon>
        <taxon>Dothideomycetes</taxon>
        <taxon>Dothideomycetidae</taxon>
        <taxon>Cladosporiales</taxon>
        <taxon>Cladosporiaceae</taxon>
        <taxon>Cryoendolithus</taxon>
    </lineage>
</organism>
<feature type="region of interest" description="Disordered" evidence="1">
    <location>
        <begin position="39"/>
        <end position="58"/>
    </location>
</feature>
<comment type="caution">
    <text evidence="2">The sequence shown here is derived from an EMBL/GenBank/DDBJ whole genome shotgun (WGS) entry which is preliminary data.</text>
</comment>
<feature type="region of interest" description="Disordered" evidence="1">
    <location>
        <begin position="72"/>
        <end position="140"/>
    </location>
</feature>
<protein>
    <submittedName>
        <fullName evidence="2">Uncharacterized protein</fullName>
    </submittedName>
</protein>
<keyword evidence="3" id="KW-1185">Reference proteome</keyword>
<proteinExistence type="predicted"/>
<dbReference type="Proteomes" id="UP000192596">
    <property type="component" value="Unassembled WGS sequence"/>
</dbReference>